<protein>
    <recommendedName>
        <fullName evidence="1">Pyrin domain-containing protein</fullName>
    </recommendedName>
</protein>
<accession>A0A8D0CZ81</accession>
<dbReference type="Ensembl" id="ENSSLUT00000022726.1">
    <property type="protein sequence ID" value="ENSSLUP00000021993.1"/>
    <property type="gene ID" value="ENSSLUG00000010139.1"/>
</dbReference>
<dbReference type="Pfam" id="PF02758">
    <property type="entry name" value="PYRIN"/>
    <property type="match status" value="1"/>
</dbReference>
<dbReference type="InterPro" id="IPR004020">
    <property type="entry name" value="DAPIN"/>
</dbReference>
<dbReference type="Proteomes" id="UP000694568">
    <property type="component" value="Unplaced"/>
</dbReference>
<organism evidence="2 3">
    <name type="scientific">Sander lucioperca</name>
    <name type="common">Pike-perch</name>
    <name type="synonym">Perca lucioperca</name>
    <dbReference type="NCBI Taxonomy" id="283035"/>
    <lineage>
        <taxon>Eukaryota</taxon>
        <taxon>Metazoa</taxon>
        <taxon>Chordata</taxon>
        <taxon>Craniata</taxon>
        <taxon>Vertebrata</taxon>
        <taxon>Euteleostomi</taxon>
        <taxon>Actinopterygii</taxon>
        <taxon>Neopterygii</taxon>
        <taxon>Teleostei</taxon>
        <taxon>Neoteleostei</taxon>
        <taxon>Acanthomorphata</taxon>
        <taxon>Eupercaria</taxon>
        <taxon>Perciformes</taxon>
        <taxon>Percoidei</taxon>
        <taxon>Percidae</taxon>
        <taxon>Luciopercinae</taxon>
        <taxon>Sander</taxon>
    </lineage>
</organism>
<dbReference type="PROSITE" id="PS50824">
    <property type="entry name" value="DAPIN"/>
    <property type="match status" value="1"/>
</dbReference>
<proteinExistence type="predicted"/>
<reference evidence="2" key="2">
    <citation type="submission" date="2025-09" db="UniProtKB">
        <authorList>
            <consortium name="Ensembl"/>
        </authorList>
    </citation>
    <scope>IDENTIFICATION</scope>
</reference>
<name>A0A8D0CZ81_SANLU</name>
<dbReference type="SUPFAM" id="SSF47986">
    <property type="entry name" value="DEATH domain"/>
    <property type="match status" value="1"/>
</dbReference>
<evidence type="ECO:0000313" key="2">
    <source>
        <dbReference type="Ensembl" id="ENSSLUP00000021993.1"/>
    </source>
</evidence>
<evidence type="ECO:0000313" key="3">
    <source>
        <dbReference type="Proteomes" id="UP000694568"/>
    </source>
</evidence>
<dbReference type="InterPro" id="IPR011029">
    <property type="entry name" value="DEATH-like_dom_sf"/>
</dbReference>
<feature type="domain" description="Pyrin" evidence="1">
    <location>
        <begin position="1"/>
        <end position="72"/>
    </location>
</feature>
<dbReference type="AlphaFoldDB" id="A0A8D0CZ81"/>
<keyword evidence="3" id="KW-1185">Reference proteome</keyword>
<evidence type="ECO:0000259" key="1">
    <source>
        <dbReference type="PROSITE" id="PS50824"/>
    </source>
</evidence>
<reference evidence="2" key="1">
    <citation type="submission" date="2025-08" db="UniProtKB">
        <authorList>
            <consortium name="Ensembl"/>
        </authorList>
    </citation>
    <scope>IDENTIFICATION</scope>
</reference>
<dbReference type="Gene3D" id="1.10.533.10">
    <property type="entry name" value="Death Domain, Fas"/>
    <property type="match status" value="1"/>
</dbReference>
<sequence>MGLTRIFEMVILDALSELSEADLDRVKLLLSWAIVKEYGHIPRGCIETLRPCRLTQEIATRYSDHAAYVMSLIFTQIQRPDMVEELAAAARVPMHAEADAEEMRCSREVTSKLFCDVWPGYCKTYVSTRS</sequence>